<dbReference type="Pfam" id="PF17761">
    <property type="entry name" value="DUF1016_N"/>
    <property type="match status" value="1"/>
</dbReference>
<name>A0A1M5GTT1_9FLAO</name>
<feature type="domain" description="YhcG PDDEXK nuclease" evidence="1">
    <location>
        <begin position="193"/>
        <end position="346"/>
    </location>
</feature>
<dbReference type="PANTHER" id="PTHR30547:SF5">
    <property type="entry name" value="NUCLEASE YHCG-RELATED"/>
    <property type="match status" value="1"/>
</dbReference>
<dbReference type="GO" id="GO:0004519">
    <property type="term" value="F:endonuclease activity"/>
    <property type="evidence" value="ECO:0007669"/>
    <property type="project" value="UniProtKB-KW"/>
</dbReference>
<dbReference type="RefSeq" id="WP_073174642.1">
    <property type="nucleotide sequence ID" value="NZ_FQVE01000004.1"/>
</dbReference>
<dbReference type="InterPro" id="IPR009362">
    <property type="entry name" value="YhcG_C"/>
</dbReference>
<protein>
    <submittedName>
        <fullName evidence="3">Predicted nuclease of restriction endonuclease-like (RecB) superfamily, DUF1016 family</fullName>
    </submittedName>
</protein>
<evidence type="ECO:0000259" key="1">
    <source>
        <dbReference type="Pfam" id="PF06250"/>
    </source>
</evidence>
<keyword evidence="3" id="KW-0255">Endonuclease</keyword>
<proteinExistence type="predicted"/>
<organism evidence="3 4">
    <name type="scientific">Chryseobacterium vrystaatense</name>
    <dbReference type="NCBI Taxonomy" id="307480"/>
    <lineage>
        <taxon>Bacteria</taxon>
        <taxon>Pseudomonadati</taxon>
        <taxon>Bacteroidota</taxon>
        <taxon>Flavobacteriia</taxon>
        <taxon>Flavobacteriales</taxon>
        <taxon>Weeksellaceae</taxon>
        <taxon>Chryseobacterium group</taxon>
        <taxon>Chryseobacterium</taxon>
    </lineage>
</organism>
<dbReference type="AlphaFoldDB" id="A0A1M5GTT1"/>
<gene>
    <name evidence="3" type="ORF">SAMN02787073_3466</name>
</gene>
<keyword evidence="3" id="KW-0540">Nuclease</keyword>
<dbReference type="Pfam" id="PF06250">
    <property type="entry name" value="YhcG_C"/>
    <property type="match status" value="1"/>
</dbReference>
<sequence>MSQLSSNLFISIKHLIDNAKTSLVRNINTTMLLTYFEIGKIIVENEQGGKDRAEYAKETLKNLSKQLTKEFGRGYSVDNLQWMRKFYLTFQNRITENYETAFRISSEDSNYESVSRNSIFSLSWSHYIQLMKIENEEERNFYEIEASQNSWSVRELTRQYSSAIYERLVLSRDKEGVKQLALKGQIVEKPIDVLKSHYVLEFLDLKEDNRYSESDLETEIINKLEHFMLELGKGFLFEGRQRRFTFEGDSFFVDLVFYNRLLKCFVLLDLKIGKLTHQDIGQMQMYVNYYDRKIKLEDENPTIGIILCKEENKTVIEFTLPENNKTIFAKEYKSILPSKEELKRQIN</sequence>
<dbReference type="GO" id="GO:0003676">
    <property type="term" value="F:nucleic acid binding"/>
    <property type="evidence" value="ECO:0007669"/>
    <property type="project" value="InterPro"/>
</dbReference>
<dbReference type="Gene3D" id="3.40.1350.10">
    <property type="match status" value="1"/>
</dbReference>
<dbReference type="PANTHER" id="PTHR30547">
    <property type="entry name" value="UNCHARACTERIZED PROTEIN YHCG-RELATED"/>
    <property type="match status" value="1"/>
</dbReference>
<dbReference type="InterPro" id="IPR041527">
    <property type="entry name" value="YhcG_N"/>
</dbReference>
<evidence type="ECO:0000313" key="3">
    <source>
        <dbReference type="EMBL" id="SHG07083.1"/>
    </source>
</evidence>
<reference evidence="4" key="1">
    <citation type="submission" date="2016-11" db="EMBL/GenBank/DDBJ databases">
        <authorList>
            <person name="Varghese N."/>
            <person name="Submissions S."/>
        </authorList>
    </citation>
    <scope>NUCLEOTIDE SEQUENCE [LARGE SCALE GENOMIC DNA]</scope>
    <source>
        <strain evidence="4">YR203</strain>
    </source>
</reference>
<dbReference type="EMBL" id="FQVE01000004">
    <property type="protein sequence ID" value="SHG07083.1"/>
    <property type="molecule type" value="Genomic_DNA"/>
</dbReference>
<evidence type="ECO:0000313" key="4">
    <source>
        <dbReference type="Proteomes" id="UP000184108"/>
    </source>
</evidence>
<dbReference type="InterPro" id="IPR011856">
    <property type="entry name" value="tRNA_endonuc-like_dom_sf"/>
</dbReference>
<accession>A0A1M5GTT1</accession>
<dbReference type="Proteomes" id="UP000184108">
    <property type="component" value="Unassembled WGS sequence"/>
</dbReference>
<feature type="domain" description="YhcG N-terminal" evidence="2">
    <location>
        <begin position="12"/>
        <end position="167"/>
    </location>
</feature>
<dbReference type="InterPro" id="IPR053148">
    <property type="entry name" value="PD-DEXK-like_domain"/>
</dbReference>
<evidence type="ECO:0000259" key="2">
    <source>
        <dbReference type="Pfam" id="PF17761"/>
    </source>
</evidence>
<keyword evidence="3" id="KW-0378">Hydrolase</keyword>